<dbReference type="Pfam" id="PF07899">
    <property type="entry name" value="Frigida"/>
    <property type="match status" value="1"/>
</dbReference>
<feature type="compositionally biased region" description="Polar residues" evidence="5">
    <location>
        <begin position="390"/>
        <end position="400"/>
    </location>
</feature>
<evidence type="ECO:0000256" key="5">
    <source>
        <dbReference type="SAM" id="MobiDB-lite"/>
    </source>
</evidence>
<evidence type="ECO:0000256" key="3">
    <source>
        <dbReference type="ARBA" id="ARBA00023089"/>
    </source>
</evidence>
<feature type="compositionally biased region" description="Basic and acidic residues" evidence="5">
    <location>
        <begin position="357"/>
        <end position="368"/>
    </location>
</feature>
<evidence type="ECO:0000256" key="4">
    <source>
        <dbReference type="RuleBase" id="RU364012"/>
    </source>
</evidence>
<organism evidence="6">
    <name type="scientific">Araucaria cunninghamii</name>
    <name type="common">Hoop pine</name>
    <name type="synonym">Moreton Bay pine</name>
    <dbReference type="NCBI Taxonomy" id="56994"/>
    <lineage>
        <taxon>Eukaryota</taxon>
        <taxon>Viridiplantae</taxon>
        <taxon>Streptophyta</taxon>
        <taxon>Embryophyta</taxon>
        <taxon>Tracheophyta</taxon>
        <taxon>Spermatophyta</taxon>
        <taxon>Pinopsida</taxon>
        <taxon>Pinidae</taxon>
        <taxon>Conifers II</taxon>
        <taxon>Araucariales</taxon>
        <taxon>Araucariaceae</taxon>
        <taxon>Araucaria</taxon>
    </lineage>
</organism>
<evidence type="ECO:0000256" key="1">
    <source>
        <dbReference type="ARBA" id="ARBA00008956"/>
    </source>
</evidence>
<feature type="region of interest" description="Disordered" evidence="5">
    <location>
        <begin position="357"/>
        <end position="400"/>
    </location>
</feature>
<evidence type="ECO:0000313" key="6">
    <source>
        <dbReference type="EMBL" id="JAG97603.1"/>
    </source>
</evidence>
<dbReference type="GO" id="GO:0030154">
    <property type="term" value="P:cell differentiation"/>
    <property type="evidence" value="ECO:0007669"/>
    <property type="project" value="UniProtKB-KW"/>
</dbReference>
<keyword evidence="4" id="KW-0217">Developmental protein</keyword>
<dbReference type="AlphaFoldDB" id="A0A0D6R5Q3"/>
<reference evidence="6" key="1">
    <citation type="submission" date="2015-03" db="EMBL/GenBank/DDBJ databases">
        <title>A transcriptome of Araucaria cunninghamii, an australian fine timber species.</title>
        <authorList>
            <person name="Jing Yi C.J.Y."/>
            <person name="Yin San L.Y.S."/>
            <person name="Abdul Karim S.S."/>
            <person name="Wan Azmi N.N."/>
            <person name="Hercus R.R."/>
            <person name="Croft L.L."/>
        </authorList>
    </citation>
    <scope>NUCLEOTIDE SEQUENCE</scope>
    <source>
        <strain evidence="6">MI0301</strain>
        <tissue evidence="6">Leaf</tissue>
    </source>
</reference>
<dbReference type="EMBL" id="GCKF01032336">
    <property type="protein sequence ID" value="JAG97603.1"/>
    <property type="molecule type" value="Transcribed_RNA"/>
</dbReference>
<evidence type="ECO:0000256" key="2">
    <source>
        <dbReference type="ARBA" id="ARBA00022782"/>
    </source>
</evidence>
<name>A0A0D6R5Q3_ARACU</name>
<comment type="similarity">
    <text evidence="1 4">Belongs to the Frigida family.</text>
</comment>
<proteinExistence type="inferred from homology"/>
<dbReference type="PANTHER" id="PTHR31791">
    <property type="entry name" value="FRIGIDA-LIKE PROTEIN 3-RELATED"/>
    <property type="match status" value="1"/>
</dbReference>
<dbReference type="InterPro" id="IPR012474">
    <property type="entry name" value="Frigida"/>
</dbReference>
<keyword evidence="2 4" id="KW-0221">Differentiation</keyword>
<accession>A0A0D6R5Q3</accession>
<protein>
    <recommendedName>
        <fullName evidence="4">FRIGIDA-like protein</fullName>
    </recommendedName>
</protein>
<dbReference type="PANTHER" id="PTHR31791:SF4">
    <property type="entry name" value="FRIGIDA-LIKE PROTEIN 3"/>
    <property type="match status" value="1"/>
</dbReference>
<keyword evidence="3 4" id="KW-0287">Flowering</keyword>
<sequence>MSVADISAAMDAVAVKKESLRKAYLELESHLSALVNFKIQWKELQDQFDTVEELLKKRCEVLGIEAEDIKTSKPSEANGIKEEVKARPEFKSLCEKMDAEGLKNFLVENKRDLGGLRNEAPAALRAAPKPAELVLRCLEGFYSEGKGEKDEALFVKRRRAAVLVLETLPAVVKAGEVQAEAKKTAKKLAEEWKEKMKTGGGDASGNYLEAHAFLQLLASYGISKEFKDGFVKDCVVAVSGRKQAPELCRTLGLSDTMPDIIEKLISNGKQIDAVKFAHAFGLVEKFPPVPLLKLYLKNAKKLSQETAKNGKNVISAQNEGASKEIAALKAVIKCVQEHKLESQMSVETLEQRVANLEKSKADRKRNADAVKSQQTKRPRVNSGGAAASTAERTPTTYASSSAVDRNFLRSADRLQYPGLGAGITSYNLTPPGQGAYDRSSQGIYGSAYGVGSRSDVLSRSQLYPSENLQSSLYGAGSFGASSNYSSFNLGTGLPPAAASYPPSYLR</sequence>